<evidence type="ECO:0000313" key="1">
    <source>
        <dbReference type="EMBL" id="ASP46282.1"/>
    </source>
</evidence>
<accession>A0A222G3H0</accession>
<dbReference type="GeneID" id="54981278"/>
<reference evidence="1 2" key="1">
    <citation type="submission" date="2017-07" db="EMBL/GenBank/DDBJ databases">
        <title>Complete genome sequence of the Marinomonas phage CB5A.</title>
        <authorList>
            <person name="Lucas-Elio P."/>
            <person name="Aroca-Crevillen A."/>
            <person name="Garcia-Guillen I.M."/>
            <person name="Silas S."/>
            <person name="Fire A.Z."/>
            <person name="Sanchez-Amat A."/>
        </authorList>
    </citation>
    <scope>NUCLEOTIDE SEQUENCE [LARGE SCALE GENOMIC DNA]</scope>
</reference>
<name>A0A222G3H0_9CAUD</name>
<dbReference type="Proteomes" id="UP000222540">
    <property type="component" value="Segment"/>
</dbReference>
<evidence type="ECO:0000313" key="2">
    <source>
        <dbReference type="Proteomes" id="UP000222540"/>
    </source>
</evidence>
<organism evidence="1 2">
    <name type="scientific">Marinomonas phage CB5A</name>
    <dbReference type="NCBI Taxonomy" id="2022859"/>
    <lineage>
        <taxon>Viruses</taxon>
        <taxon>Duplodnaviria</taxon>
        <taxon>Heunggongvirae</taxon>
        <taxon>Uroviricota</taxon>
        <taxon>Caudoviricetes</taxon>
        <taxon>Autographivirales</taxon>
        <taxon>Autosignataviridae</taxon>
        <taxon>Colwellvirinae</taxon>
        <taxon>Murciavirus</taxon>
        <taxon>Murciavirus CB5A</taxon>
    </lineage>
</organism>
<protein>
    <submittedName>
        <fullName evidence="1">Uncharacterized protein</fullName>
    </submittedName>
</protein>
<sequence>MNNELGSVTKGLDDVEDTYEAAKFATVTQVARTLVPVMTQEFPIRIKSTKEAHGFLKHSLVSTLSPRNHKHDYSYSEMAARLLGKALMVKVDWSMLNACMWLIGELDGCKFNLPVSSFSFKKVITQKKQPLAMFELWKTASGN</sequence>
<dbReference type="KEGG" id="vg:54981278"/>
<dbReference type="EMBL" id="MF481197">
    <property type="protein sequence ID" value="ASP46282.1"/>
    <property type="molecule type" value="Genomic_DNA"/>
</dbReference>
<proteinExistence type="predicted"/>
<dbReference type="RefSeq" id="YP_009791109.1">
    <property type="nucleotide sequence ID" value="NC_047836.1"/>
</dbReference>